<evidence type="ECO:0000256" key="5">
    <source>
        <dbReference type="ARBA" id="ARBA00022777"/>
    </source>
</evidence>
<dbReference type="NCBIfam" id="TIGR00229">
    <property type="entry name" value="sensory_box"/>
    <property type="match status" value="2"/>
</dbReference>
<accession>A0ABS3GLR4</accession>
<dbReference type="Gene3D" id="2.10.70.100">
    <property type="match status" value="1"/>
</dbReference>
<dbReference type="PROSITE" id="PS50943">
    <property type="entry name" value="HTH_CROC1"/>
    <property type="match status" value="1"/>
</dbReference>
<dbReference type="Gene3D" id="1.10.260.40">
    <property type="entry name" value="lambda repressor-like DNA-binding domains"/>
    <property type="match status" value="1"/>
</dbReference>
<dbReference type="EC" id="2.7.13.3" evidence="2"/>
<dbReference type="PROSITE" id="PS50113">
    <property type="entry name" value="PAC"/>
    <property type="match status" value="3"/>
</dbReference>
<keyword evidence="3" id="KW-0597">Phosphoprotein</keyword>
<name>A0ABS3GLR4_9NEIS</name>
<sequence length="602" mass="67714">MSSNQLSQALVPAGDETFAVRLKDVLGRKRVMLKQVAEALGVSSAAVHKWTRGGEIEYRKLRVLADFLGVNWIWLRYGEQAVLDLATAATTDAQLTEIRRKHLAEIMESEARMKFAQEVSGIVTWEWNILSDAVAYSANAEQLFGRPVRALTDFWLALDPADAPALRAKLETCLSSGLAYEAEFRVRWPTGETRWIASRATCVPDADRRPVKMIGVSFDITQRCLAEQALRQNQAILDKAQSIAHLGSWFWDVRKDDCIWSDEAYRIFGWQPQAFKVTMERYFAAMAPEDRERIDQAIRRAIDERQPYCVEYSILLPDGRRRHIHEEGEVLYGEGRAEAMIGATQDVTDTRQAALAYSESEERFREIFEQAALGLAHLGLDGCWLKVNRRLAEMAGYPPQEMEGMSFQELTHPEDLEDNLLRLDRLLSGEVASFSLEKRLLRKQGGHVWVNVSVSLSRHPVSGEPWHLIAVVEEVAERRAARRALEEARSRSELALQSIGMASWEWDLAAGRLRLSPQAARLLFGEALEDAAEQRFLDGLRIASRQGWLDSLEAIFNISSRAQLDVLWHAEGGKTLPLVLSLVAQRGSGGAVDRLIGALGPR</sequence>
<evidence type="ECO:0000256" key="1">
    <source>
        <dbReference type="ARBA" id="ARBA00000085"/>
    </source>
</evidence>
<dbReference type="Gene3D" id="3.30.450.20">
    <property type="entry name" value="PAS domain"/>
    <property type="match status" value="4"/>
</dbReference>
<dbReference type="CDD" id="cd00130">
    <property type="entry name" value="PAS"/>
    <property type="match status" value="3"/>
</dbReference>
<evidence type="ECO:0000259" key="7">
    <source>
        <dbReference type="PROSITE" id="PS50113"/>
    </source>
</evidence>
<evidence type="ECO:0000256" key="2">
    <source>
        <dbReference type="ARBA" id="ARBA00012438"/>
    </source>
</evidence>
<evidence type="ECO:0000313" key="10">
    <source>
        <dbReference type="Proteomes" id="UP000664349"/>
    </source>
</evidence>
<dbReference type="InterPro" id="IPR013655">
    <property type="entry name" value="PAS_fold_3"/>
</dbReference>
<keyword evidence="5" id="KW-0418">Kinase</keyword>
<dbReference type="SUPFAM" id="SSF47413">
    <property type="entry name" value="lambda repressor-like DNA-binding domains"/>
    <property type="match status" value="1"/>
</dbReference>
<gene>
    <name evidence="9" type="ORF">J1C50_10700</name>
</gene>
<dbReference type="InterPro" id="IPR000700">
    <property type="entry name" value="PAS-assoc_C"/>
</dbReference>
<dbReference type="SMART" id="SM00086">
    <property type="entry name" value="PAC"/>
    <property type="match status" value="3"/>
</dbReference>
<dbReference type="Pfam" id="PF08447">
    <property type="entry name" value="PAS_3"/>
    <property type="match status" value="3"/>
</dbReference>
<keyword evidence="4" id="KW-0808">Transferase</keyword>
<feature type="domain" description="PAS" evidence="6">
    <location>
        <begin position="360"/>
        <end position="430"/>
    </location>
</feature>
<dbReference type="PANTHER" id="PTHR43304:SF1">
    <property type="entry name" value="PAC DOMAIN-CONTAINING PROTEIN"/>
    <property type="match status" value="1"/>
</dbReference>
<evidence type="ECO:0000256" key="3">
    <source>
        <dbReference type="ARBA" id="ARBA00022553"/>
    </source>
</evidence>
<feature type="domain" description="PAC" evidence="7">
    <location>
        <begin position="434"/>
        <end position="487"/>
    </location>
</feature>
<dbReference type="InterPro" id="IPR052162">
    <property type="entry name" value="Sensor_kinase/Photoreceptor"/>
</dbReference>
<dbReference type="InterPro" id="IPR035965">
    <property type="entry name" value="PAS-like_dom_sf"/>
</dbReference>
<feature type="domain" description="PAS" evidence="6">
    <location>
        <begin position="260"/>
        <end position="305"/>
    </location>
</feature>
<dbReference type="PANTHER" id="PTHR43304">
    <property type="entry name" value="PHYTOCHROME-LIKE PROTEIN CPH1"/>
    <property type="match status" value="1"/>
</dbReference>
<dbReference type="SUPFAM" id="SSF55785">
    <property type="entry name" value="PYP-like sensor domain (PAS domain)"/>
    <property type="match status" value="4"/>
</dbReference>
<dbReference type="InterPro" id="IPR001387">
    <property type="entry name" value="Cro/C1-type_HTH"/>
</dbReference>
<dbReference type="InterPro" id="IPR001610">
    <property type="entry name" value="PAC"/>
</dbReference>
<proteinExistence type="predicted"/>
<organism evidence="9 10">
    <name type="scientific">Chromobacterium haemolyticum</name>
    <dbReference type="NCBI Taxonomy" id="394935"/>
    <lineage>
        <taxon>Bacteria</taxon>
        <taxon>Pseudomonadati</taxon>
        <taxon>Pseudomonadota</taxon>
        <taxon>Betaproteobacteria</taxon>
        <taxon>Neisseriales</taxon>
        <taxon>Chromobacteriaceae</taxon>
        <taxon>Chromobacterium</taxon>
    </lineage>
</organism>
<dbReference type="Proteomes" id="UP000664349">
    <property type="component" value="Unassembled WGS sequence"/>
</dbReference>
<comment type="catalytic activity">
    <reaction evidence="1">
        <text>ATP + protein L-histidine = ADP + protein N-phospho-L-histidine.</text>
        <dbReference type="EC" id="2.7.13.3"/>
    </reaction>
</comment>
<dbReference type="RefSeq" id="WP_200122639.1">
    <property type="nucleotide sequence ID" value="NZ_JAEILV010000006.1"/>
</dbReference>
<dbReference type="EMBL" id="JAFLRD010000007">
    <property type="protein sequence ID" value="MBO0415983.1"/>
    <property type="molecule type" value="Genomic_DNA"/>
</dbReference>
<feature type="domain" description="HTH cro/C1-type" evidence="8">
    <location>
        <begin position="33"/>
        <end position="75"/>
    </location>
</feature>
<dbReference type="SMART" id="SM00091">
    <property type="entry name" value="PAS"/>
    <property type="match status" value="4"/>
</dbReference>
<evidence type="ECO:0000259" key="8">
    <source>
        <dbReference type="PROSITE" id="PS50943"/>
    </source>
</evidence>
<feature type="domain" description="PAC" evidence="7">
    <location>
        <begin position="180"/>
        <end position="232"/>
    </location>
</feature>
<feature type="domain" description="PAC" evidence="7">
    <location>
        <begin position="308"/>
        <end position="359"/>
    </location>
</feature>
<dbReference type="InterPro" id="IPR000014">
    <property type="entry name" value="PAS"/>
</dbReference>
<evidence type="ECO:0000259" key="6">
    <source>
        <dbReference type="PROSITE" id="PS50112"/>
    </source>
</evidence>
<evidence type="ECO:0000313" key="9">
    <source>
        <dbReference type="EMBL" id="MBO0415983.1"/>
    </source>
</evidence>
<dbReference type="CDD" id="cd00093">
    <property type="entry name" value="HTH_XRE"/>
    <property type="match status" value="1"/>
</dbReference>
<evidence type="ECO:0000256" key="4">
    <source>
        <dbReference type="ARBA" id="ARBA00022679"/>
    </source>
</evidence>
<keyword evidence="10" id="KW-1185">Reference proteome</keyword>
<reference evidence="9 10" key="1">
    <citation type="submission" date="2021-03" db="EMBL/GenBank/DDBJ databases">
        <title>First Case of infection caused by Chromobacterium haemolyticum derived from water in China.</title>
        <authorList>
            <person name="Chen J."/>
            <person name="Liu C."/>
        </authorList>
    </citation>
    <scope>NUCLEOTIDE SEQUENCE [LARGE SCALE GENOMIC DNA]</scope>
    <source>
        <strain evidence="9 10">WJ-5</strain>
    </source>
</reference>
<protein>
    <recommendedName>
        <fullName evidence="2">histidine kinase</fullName>
        <ecNumber evidence="2">2.7.13.3</ecNumber>
    </recommendedName>
</protein>
<dbReference type="InterPro" id="IPR010982">
    <property type="entry name" value="Lambda_DNA-bd_dom_sf"/>
</dbReference>
<comment type="caution">
    <text evidence="9">The sequence shown here is derived from an EMBL/GenBank/DDBJ whole genome shotgun (WGS) entry which is preliminary data.</text>
</comment>
<dbReference type="PROSITE" id="PS50112">
    <property type="entry name" value="PAS"/>
    <property type="match status" value="2"/>
</dbReference>